<gene>
    <name evidence="2" type="ORF">A2Z86_03670</name>
</gene>
<organism evidence="2 3">
    <name type="scientific">Candidatus Glassbacteria bacterium GWA2_58_10</name>
    <dbReference type="NCBI Taxonomy" id="1817865"/>
    <lineage>
        <taxon>Bacteria</taxon>
        <taxon>Candidatus Glassiibacteriota</taxon>
    </lineage>
</organism>
<dbReference type="AlphaFoldDB" id="A0A1F5YBB7"/>
<feature type="compositionally biased region" description="Gly residues" evidence="1">
    <location>
        <begin position="53"/>
        <end position="63"/>
    </location>
</feature>
<evidence type="ECO:0000313" key="3">
    <source>
        <dbReference type="Proteomes" id="UP000176992"/>
    </source>
</evidence>
<protein>
    <submittedName>
        <fullName evidence="2">Uncharacterized protein</fullName>
    </submittedName>
</protein>
<name>A0A1F5YBB7_9BACT</name>
<comment type="caution">
    <text evidence="2">The sequence shown here is derived from an EMBL/GenBank/DDBJ whole genome shotgun (WGS) entry which is preliminary data.</text>
</comment>
<proteinExistence type="predicted"/>
<dbReference type="Proteomes" id="UP000176992">
    <property type="component" value="Unassembled WGS sequence"/>
</dbReference>
<accession>A0A1F5YBB7</accession>
<sequence>MPITEIPNSGYAYRVTPLDKDQASQDYYRREKKKKSDDKSKSQESSEEKAWKGKGGGRIDLIV</sequence>
<reference evidence="2 3" key="1">
    <citation type="journal article" date="2016" name="Nat. Commun.">
        <title>Thousands of microbial genomes shed light on interconnected biogeochemical processes in an aquifer system.</title>
        <authorList>
            <person name="Anantharaman K."/>
            <person name="Brown C.T."/>
            <person name="Hug L.A."/>
            <person name="Sharon I."/>
            <person name="Castelle C.J."/>
            <person name="Probst A.J."/>
            <person name="Thomas B.C."/>
            <person name="Singh A."/>
            <person name="Wilkins M.J."/>
            <person name="Karaoz U."/>
            <person name="Brodie E.L."/>
            <person name="Williams K.H."/>
            <person name="Hubbard S.S."/>
            <person name="Banfield J.F."/>
        </authorList>
    </citation>
    <scope>NUCLEOTIDE SEQUENCE [LARGE SCALE GENOMIC DNA]</scope>
</reference>
<feature type="compositionally biased region" description="Basic and acidic residues" evidence="1">
    <location>
        <begin position="17"/>
        <end position="51"/>
    </location>
</feature>
<evidence type="ECO:0000313" key="2">
    <source>
        <dbReference type="EMBL" id="OGF97495.1"/>
    </source>
</evidence>
<evidence type="ECO:0000256" key="1">
    <source>
        <dbReference type="SAM" id="MobiDB-lite"/>
    </source>
</evidence>
<dbReference type="EMBL" id="MFIV01000226">
    <property type="protein sequence ID" value="OGF97495.1"/>
    <property type="molecule type" value="Genomic_DNA"/>
</dbReference>
<feature type="region of interest" description="Disordered" evidence="1">
    <location>
        <begin position="1"/>
        <end position="63"/>
    </location>
</feature>